<dbReference type="Proteomes" id="UP000215902">
    <property type="component" value="Unassembled WGS sequence"/>
</dbReference>
<keyword evidence="5" id="KW-0175">Coiled coil</keyword>
<dbReference type="GO" id="GO:0032979">
    <property type="term" value="P:protein insertion into mitochondrial inner membrane from matrix"/>
    <property type="evidence" value="ECO:0007669"/>
    <property type="project" value="TreeGrafter"/>
</dbReference>
<dbReference type="STRING" id="282301.A0A267GPH3"/>
<dbReference type="EMBL" id="NIVC01000211">
    <property type="protein sequence ID" value="PAA87916.1"/>
    <property type="molecule type" value="Genomic_DNA"/>
</dbReference>
<dbReference type="InterPro" id="IPR001708">
    <property type="entry name" value="YidC/ALB3/OXA1/COX18"/>
</dbReference>
<keyword evidence="4 6" id="KW-0472">Membrane</keyword>
<dbReference type="PANTHER" id="PTHR12428:SF65">
    <property type="entry name" value="CYTOCHROME C OXIDASE ASSEMBLY PROTEIN COX18, MITOCHONDRIAL"/>
    <property type="match status" value="1"/>
</dbReference>
<evidence type="ECO:0000256" key="5">
    <source>
        <dbReference type="SAM" id="Coils"/>
    </source>
</evidence>
<keyword evidence="9" id="KW-1185">Reference proteome</keyword>
<accession>A0A267GPH3</accession>
<dbReference type="EMBL" id="NIVC01003184">
    <property type="protein sequence ID" value="PAA52777.1"/>
    <property type="molecule type" value="Genomic_DNA"/>
</dbReference>
<name>A0A267GPH3_9PLAT</name>
<gene>
    <name evidence="7" type="ORF">BOX15_Mlig022583g27</name>
    <name evidence="8" type="ORF">BOX15_Mlig029248g1</name>
</gene>
<evidence type="ECO:0000256" key="3">
    <source>
        <dbReference type="ARBA" id="ARBA00022989"/>
    </source>
</evidence>
<feature type="coiled-coil region" evidence="5">
    <location>
        <begin position="142"/>
        <end position="171"/>
    </location>
</feature>
<dbReference type="OrthoDB" id="2148490at2759"/>
<evidence type="ECO:0000256" key="1">
    <source>
        <dbReference type="ARBA" id="ARBA00004141"/>
    </source>
</evidence>
<dbReference type="GO" id="GO:0032977">
    <property type="term" value="F:membrane insertase activity"/>
    <property type="evidence" value="ECO:0007669"/>
    <property type="project" value="InterPro"/>
</dbReference>
<sequence>MNKIARQVWRSVCFNTLASRRSTAIVHRSLATGPSFFVSTEAADRLAYGQPAVLLPEDGTVSFSDLGIGQSWWPSDLALSALELLHTDACLPWWACALTAGLAVRLVLVYPSLALHRLAQQQQQQFQVEQQKQQPAKSSGRIASLTEQLRAAQAVNNVAESRRLAQELRATATLSEAARESAPPGGIASLAGGFACQLGWLAGHLACLRAMSAAAAVPVPGWQTGGPTSWLADLTCSDPTGAGPALITLVLLVNARLALATTAAQPEPAVGNPASPGGLGQLWESGRPLAMTLGPAVFFTFLANCPSVLLFYFGATGVVAMATNLGLYLTALRRAKTVR</sequence>
<evidence type="ECO:0000313" key="8">
    <source>
        <dbReference type="EMBL" id="PAA87916.1"/>
    </source>
</evidence>
<evidence type="ECO:0000313" key="9">
    <source>
        <dbReference type="Proteomes" id="UP000215902"/>
    </source>
</evidence>
<dbReference type="PANTHER" id="PTHR12428">
    <property type="entry name" value="OXA1"/>
    <property type="match status" value="1"/>
</dbReference>
<evidence type="ECO:0000256" key="2">
    <source>
        <dbReference type="ARBA" id="ARBA00022692"/>
    </source>
</evidence>
<comment type="subcellular location">
    <subcellularLocation>
        <location evidence="1">Membrane</location>
        <topology evidence="1">Multi-pass membrane protein</topology>
    </subcellularLocation>
</comment>
<keyword evidence="3 6" id="KW-1133">Transmembrane helix</keyword>
<protein>
    <submittedName>
        <fullName evidence="8">Uncharacterized protein</fullName>
    </submittedName>
</protein>
<evidence type="ECO:0000313" key="7">
    <source>
        <dbReference type="EMBL" id="PAA52777.1"/>
    </source>
</evidence>
<organism evidence="8 9">
    <name type="scientific">Macrostomum lignano</name>
    <dbReference type="NCBI Taxonomy" id="282301"/>
    <lineage>
        <taxon>Eukaryota</taxon>
        <taxon>Metazoa</taxon>
        <taxon>Spiralia</taxon>
        <taxon>Lophotrochozoa</taxon>
        <taxon>Platyhelminthes</taxon>
        <taxon>Rhabditophora</taxon>
        <taxon>Macrostomorpha</taxon>
        <taxon>Macrostomida</taxon>
        <taxon>Macrostomidae</taxon>
        <taxon>Macrostomum</taxon>
    </lineage>
</organism>
<proteinExistence type="predicted"/>
<evidence type="ECO:0000256" key="6">
    <source>
        <dbReference type="SAM" id="Phobius"/>
    </source>
</evidence>
<dbReference type="GO" id="GO:0005743">
    <property type="term" value="C:mitochondrial inner membrane"/>
    <property type="evidence" value="ECO:0007669"/>
    <property type="project" value="TreeGrafter"/>
</dbReference>
<keyword evidence="2 6" id="KW-0812">Transmembrane</keyword>
<feature type="transmembrane region" description="Helical" evidence="6">
    <location>
        <begin position="309"/>
        <end position="331"/>
    </location>
</feature>
<comment type="caution">
    <text evidence="8">The sequence shown here is derived from an EMBL/GenBank/DDBJ whole genome shotgun (WGS) entry which is preliminary data.</text>
</comment>
<dbReference type="AlphaFoldDB" id="A0A267GPH3"/>
<evidence type="ECO:0000256" key="4">
    <source>
        <dbReference type="ARBA" id="ARBA00023136"/>
    </source>
</evidence>
<reference evidence="8 9" key="1">
    <citation type="submission" date="2017-06" db="EMBL/GenBank/DDBJ databases">
        <title>A platform for efficient transgenesis in Macrostomum lignano, a flatworm model organism for stem cell research.</title>
        <authorList>
            <person name="Berezikov E."/>
        </authorList>
    </citation>
    <scope>NUCLEOTIDE SEQUENCE [LARGE SCALE GENOMIC DNA]</scope>
    <source>
        <strain evidence="8">DV1</strain>
        <tissue evidence="8">Whole organism</tissue>
    </source>
</reference>